<dbReference type="Proteomes" id="UP001055102">
    <property type="component" value="Unassembled WGS sequence"/>
</dbReference>
<dbReference type="PROSITE" id="PS50851">
    <property type="entry name" value="CHEW"/>
    <property type="match status" value="1"/>
</dbReference>
<dbReference type="Gene3D" id="2.40.50.180">
    <property type="entry name" value="CheA-289, Domain 4"/>
    <property type="match status" value="1"/>
</dbReference>
<protein>
    <recommendedName>
        <fullName evidence="1">CheW-like domain-containing protein</fullName>
    </recommendedName>
</protein>
<evidence type="ECO:0000313" key="2">
    <source>
        <dbReference type="EMBL" id="GJE05802.1"/>
    </source>
</evidence>
<reference evidence="2" key="2">
    <citation type="submission" date="2021-08" db="EMBL/GenBank/DDBJ databases">
        <authorList>
            <person name="Tani A."/>
            <person name="Ola A."/>
            <person name="Ogura Y."/>
            <person name="Katsura K."/>
            <person name="Hayashi T."/>
        </authorList>
    </citation>
    <scope>NUCLEOTIDE SEQUENCE</scope>
    <source>
        <strain evidence="2">LMG 23639</strain>
    </source>
</reference>
<dbReference type="PANTHER" id="PTHR22617">
    <property type="entry name" value="CHEMOTAXIS SENSOR HISTIDINE KINASE-RELATED"/>
    <property type="match status" value="1"/>
</dbReference>
<gene>
    <name evidence="2" type="ORF">AOPFMNJM_1108</name>
</gene>
<reference evidence="2" key="1">
    <citation type="journal article" date="2021" name="Front. Microbiol.">
        <title>Comprehensive Comparative Genomics and Phenotyping of Methylobacterium Species.</title>
        <authorList>
            <person name="Alessa O."/>
            <person name="Ogura Y."/>
            <person name="Fujitani Y."/>
            <person name="Takami H."/>
            <person name="Hayashi T."/>
            <person name="Sahin N."/>
            <person name="Tani A."/>
        </authorList>
    </citation>
    <scope>NUCLEOTIDE SEQUENCE</scope>
    <source>
        <strain evidence="2">LMG 23639</strain>
    </source>
</reference>
<comment type="caution">
    <text evidence="2">The sequence shown here is derived from an EMBL/GenBank/DDBJ whole genome shotgun (WGS) entry which is preliminary data.</text>
</comment>
<dbReference type="Pfam" id="PF01584">
    <property type="entry name" value="CheW"/>
    <property type="match status" value="1"/>
</dbReference>
<organism evidence="2 3">
    <name type="scientific">Methylobacterium jeotgali</name>
    <dbReference type="NCBI Taxonomy" id="381630"/>
    <lineage>
        <taxon>Bacteria</taxon>
        <taxon>Pseudomonadati</taxon>
        <taxon>Pseudomonadota</taxon>
        <taxon>Alphaproteobacteria</taxon>
        <taxon>Hyphomicrobiales</taxon>
        <taxon>Methylobacteriaceae</taxon>
        <taxon>Methylobacterium</taxon>
    </lineage>
</organism>
<keyword evidence="3" id="KW-1185">Reference proteome</keyword>
<dbReference type="SUPFAM" id="SSF50341">
    <property type="entry name" value="CheW-like"/>
    <property type="match status" value="1"/>
</dbReference>
<dbReference type="RefSeq" id="WP_238274467.1">
    <property type="nucleotide sequence ID" value="NZ_BPQR01000018.1"/>
</dbReference>
<dbReference type="SMART" id="SM00260">
    <property type="entry name" value="CheW"/>
    <property type="match status" value="1"/>
</dbReference>
<proteinExistence type="predicted"/>
<evidence type="ECO:0000259" key="1">
    <source>
        <dbReference type="PROSITE" id="PS50851"/>
    </source>
</evidence>
<dbReference type="InterPro" id="IPR002545">
    <property type="entry name" value="CheW-lke_dom"/>
</dbReference>
<sequence length="163" mass="16331">MSPQATPKLDPDSLLAARAARLAARGGAAARAEAGEEVLVCDCAGERYGLPVAGVAEVLPARPCTPIPGAPAALVGIAALSGGVVSVLDLAAALGRPSPGERPGTGHFVALRGGAAPVVLRVDRVLGLARATGADAASGYVPADGREDFVLVDLARLLRRFRP</sequence>
<feature type="domain" description="CheW-like" evidence="1">
    <location>
        <begin position="35"/>
        <end position="163"/>
    </location>
</feature>
<name>A0ABQ4SRT7_9HYPH</name>
<dbReference type="InterPro" id="IPR036061">
    <property type="entry name" value="CheW-like_dom_sf"/>
</dbReference>
<evidence type="ECO:0000313" key="3">
    <source>
        <dbReference type="Proteomes" id="UP001055102"/>
    </source>
</evidence>
<accession>A0ABQ4SRT7</accession>
<dbReference type="EMBL" id="BPQR01000018">
    <property type="protein sequence ID" value="GJE05802.1"/>
    <property type="molecule type" value="Genomic_DNA"/>
</dbReference>
<dbReference type="PANTHER" id="PTHR22617:SF23">
    <property type="entry name" value="CHEMOTAXIS PROTEIN CHEW"/>
    <property type="match status" value="1"/>
</dbReference>
<dbReference type="InterPro" id="IPR039315">
    <property type="entry name" value="CheW"/>
</dbReference>